<dbReference type="PANTHER" id="PTHR43600">
    <property type="entry name" value="COENZYME F420 HYDROGENASE, SUBUNIT ALPHA"/>
    <property type="match status" value="1"/>
</dbReference>
<dbReference type="AlphaFoldDB" id="A0A0W0GK23"/>
<accession>A0A0W0GK23</accession>
<dbReference type="PROSITE" id="PS00508">
    <property type="entry name" value="NI_HGENASE_L_2"/>
    <property type="match status" value="1"/>
</dbReference>
<dbReference type="STRING" id="1217799.DEALK_17650"/>
<feature type="binding site" evidence="6">
    <location>
        <position position="417"/>
    </location>
    <ligand>
        <name>Ni(2+)</name>
        <dbReference type="ChEBI" id="CHEBI:49786"/>
    </ligand>
</feature>
<keyword evidence="5" id="KW-0560">Oxidoreductase</keyword>
<comment type="caution">
    <text evidence="7">The sequence shown here is derived from an EMBL/GenBank/DDBJ whole genome shotgun (WGS) entry which is preliminary data.</text>
</comment>
<evidence type="ECO:0000256" key="3">
    <source>
        <dbReference type="ARBA" id="ARBA00022596"/>
    </source>
</evidence>
<keyword evidence="8" id="KW-1185">Reference proteome</keyword>
<dbReference type="GO" id="GO:0016151">
    <property type="term" value="F:nickel cation binding"/>
    <property type="evidence" value="ECO:0007669"/>
    <property type="project" value="InterPro"/>
</dbReference>
<reference evidence="7 8" key="1">
    <citation type="submission" date="2015-06" db="EMBL/GenBank/DDBJ databases">
        <title>Genome sequence of the organohalide-respiring Dehalogenimonas alkenigignens type strain (IP3-3T).</title>
        <authorList>
            <person name="Key T.A."/>
            <person name="Richmond D.P."/>
            <person name="Bowman K.S."/>
            <person name="Cho Y.-J."/>
            <person name="Chun J."/>
            <person name="da Costa M.S."/>
            <person name="Rainey F.A."/>
            <person name="Moe W.M."/>
        </authorList>
    </citation>
    <scope>NUCLEOTIDE SEQUENCE [LARGE SCALE GENOMIC DNA]</scope>
    <source>
        <strain evidence="7 8">IP3-3</strain>
    </source>
</reference>
<evidence type="ECO:0000313" key="7">
    <source>
        <dbReference type="EMBL" id="KTB48918.1"/>
    </source>
</evidence>
<keyword evidence="3 6" id="KW-0533">Nickel</keyword>
<sequence>MPEIKIKVNQLTRVEGHGNIHLEASDGKLEKVLWEVTESPRFFEWMLKGRNYDDVSTISSRICGICSIAHTTASLQATEAAFGIKLTEQAWLLRKLLYDAELLESHVLHVLFLIAPDFLGADSVIPLVATHGDVIVMAVRMKKLAYNLAEILAGRKTHPITPIVGGWSKLPDADALRDVRERLVKCLDDAETMVAVVKSLAPMIPNFNRPTEYVALKDSKEYAFITGKIASSDGGTFPLEDYQKITNEFCVPQSSAKYTRHARASYQVGALARFNLSSEQLLPRAKKAAASLGMKAPIHNPFFISVAQAVETVHCVEDAINIIDRLLARGLHDEEVKVKPRAGRGVGIVEAPRGMLIHDYTYNDAGEIVSANCIIPTGQNHASIQHDFDALAPAILDKPVDEIRHTLEMLVRAYDPCISCSVH</sequence>
<comment type="cofactor">
    <cofactor evidence="6">
        <name>Fe cation</name>
        <dbReference type="ChEBI" id="CHEBI:24875"/>
    </cofactor>
</comment>
<keyword evidence="4 6" id="KW-0479">Metal-binding</keyword>
<feature type="binding site" evidence="6">
    <location>
        <position position="423"/>
    </location>
    <ligand>
        <name>Mg(2+)</name>
        <dbReference type="ChEBI" id="CHEBI:18420"/>
    </ligand>
</feature>
<comment type="similarity">
    <text evidence="2">Belongs to the [NiFe]/[NiFeSe] hydrogenase large subunit family.</text>
</comment>
<organism evidence="7 8">
    <name type="scientific">Dehalogenimonas alkenigignens</name>
    <dbReference type="NCBI Taxonomy" id="1217799"/>
    <lineage>
        <taxon>Bacteria</taxon>
        <taxon>Bacillati</taxon>
        <taxon>Chloroflexota</taxon>
        <taxon>Dehalococcoidia</taxon>
        <taxon>Dehalococcoidales</taxon>
        <taxon>Dehalococcoidaceae</taxon>
        <taxon>Dehalogenimonas</taxon>
    </lineage>
</organism>
<evidence type="ECO:0000256" key="4">
    <source>
        <dbReference type="ARBA" id="ARBA00022723"/>
    </source>
</evidence>
<comment type="cofactor">
    <cofactor evidence="1 6">
        <name>Ni(2+)</name>
        <dbReference type="ChEBI" id="CHEBI:49786"/>
    </cofactor>
</comment>
<gene>
    <name evidence="7" type="ORF">DEALK_17650</name>
</gene>
<dbReference type="GO" id="GO:0008901">
    <property type="term" value="F:ferredoxin hydrogenase activity"/>
    <property type="evidence" value="ECO:0007669"/>
    <property type="project" value="InterPro"/>
</dbReference>
<feature type="binding site" evidence="6">
    <location>
        <position position="44"/>
    </location>
    <ligand>
        <name>Mg(2+)</name>
        <dbReference type="ChEBI" id="CHEBI:18420"/>
    </ligand>
</feature>
<dbReference type="Proteomes" id="UP000053947">
    <property type="component" value="Unassembled WGS sequence"/>
</dbReference>
<evidence type="ECO:0000256" key="5">
    <source>
        <dbReference type="ARBA" id="ARBA00023002"/>
    </source>
</evidence>
<dbReference type="InterPro" id="IPR018194">
    <property type="entry name" value="Ni-dep_hyd_lsu_Ni_BS"/>
</dbReference>
<feature type="binding site" evidence="6">
    <location>
        <position position="420"/>
    </location>
    <ligand>
        <name>Fe cation</name>
        <dbReference type="ChEBI" id="CHEBI:24875"/>
    </ligand>
</feature>
<feature type="binding site" evidence="6">
    <location>
        <position position="66"/>
    </location>
    <ligand>
        <name>Fe cation</name>
        <dbReference type="ChEBI" id="CHEBI:24875"/>
    </ligand>
</feature>
<dbReference type="InterPro" id="IPR029014">
    <property type="entry name" value="NiFe-Hase_large"/>
</dbReference>
<feature type="binding site" evidence="6">
    <location>
        <position position="63"/>
    </location>
    <ligand>
        <name>Ni(2+)</name>
        <dbReference type="ChEBI" id="CHEBI:49786"/>
    </ligand>
</feature>
<evidence type="ECO:0000256" key="6">
    <source>
        <dbReference type="PIRSR" id="PIRSR601501-1"/>
    </source>
</evidence>
<evidence type="ECO:0000256" key="2">
    <source>
        <dbReference type="ARBA" id="ARBA00009292"/>
    </source>
</evidence>
<dbReference type="InterPro" id="IPR001501">
    <property type="entry name" value="Ni-dep_hyd_lsu"/>
</dbReference>
<dbReference type="Pfam" id="PF00374">
    <property type="entry name" value="NiFeSe_Hases"/>
    <property type="match status" value="2"/>
</dbReference>
<dbReference type="PANTHER" id="PTHR43600:SF2">
    <property type="entry name" value="F420-NON-REDUCING HYDROGENASE VHU SUBUNIT A"/>
    <property type="match status" value="1"/>
</dbReference>
<dbReference type="EMBL" id="LFDV01000002">
    <property type="protein sequence ID" value="KTB48918.1"/>
    <property type="molecule type" value="Genomic_DNA"/>
</dbReference>
<proteinExistence type="inferred from homology"/>
<dbReference type="OrthoDB" id="9761717at2"/>
<protein>
    <submittedName>
        <fullName evidence="7">Coenzyme F420-reducing hydrogenase, alpha subunit</fullName>
    </submittedName>
</protein>
<keyword evidence="6" id="KW-0460">Magnesium</keyword>
<dbReference type="SUPFAM" id="SSF56762">
    <property type="entry name" value="HydB/Nqo4-like"/>
    <property type="match status" value="1"/>
</dbReference>
<keyword evidence="6" id="KW-0408">Iron</keyword>
<evidence type="ECO:0000256" key="1">
    <source>
        <dbReference type="ARBA" id="ARBA00001967"/>
    </source>
</evidence>
<evidence type="ECO:0000313" key="8">
    <source>
        <dbReference type="Proteomes" id="UP000053947"/>
    </source>
</evidence>
<dbReference type="PATRIC" id="fig|1217799.6.peg.1817"/>
<dbReference type="RefSeq" id="WP_058439835.1">
    <property type="nucleotide sequence ID" value="NZ_KQ758903.1"/>
</dbReference>
<dbReference type="Gene3D" id="1.10.645.10">
    <property type="entry name" value="Cytochrome-c3 Hydrogenase, chain B"/>
    <property type="match status" value="1"/>
</dbReference>
<name>A0A0W0GK23_9CHLR</name>
<feature type="binding site" evidence="6">
    <location>
        <position position="66"/>
    </location>
    <ligand>
        <name>Ni(2+)</name>
        <dbReference type="ChEBI" id="CHEBI:49786"/>
    </ligand>
</feature>